<keyword evidence="2" id="KW-1185">Reference proteome</keyword>
<dbReference type="EMBL" id="LR778301">
    <property type="protein sequence ID" value="CAB1368381.1"/>
    <property type="molecule type" value="Genomic_DNA"/>
</dbReference>
<evidence type="ECO:0000313" key="1">
    <source>
        <dbReference type="EMBL" id="CAB1368381.1"/>
    </source>
</evidence>
<dbReference type="AlphaFoldDB" id="A0A6S6XR21"/>
<reference evidence="1 2" key="1">
    <citation type="submission" date="2020-03" db="EMBL/GenBank/DDBJ databases">
        <authorList>
            <consortium name="Genoscope - CEA"/>
            <person name="William W."/>
        </authorList>
    </citation>
    <scope>NUCLEOTIDE SEQUENCE [LARGE SCALE GENOMIC DNA]</scope>
    <source>
        <strain evidence="2">DSM 16959</strain>
    </source>
</reference>
<accession>A0A6S6XR21</accession>
<protein>
    <submittedName>
        <fullName evidence="1">Uncharacterized protein</fullName>
    </submittedName>
</protein>
<sequence>MARRRALVHCREIHFQTWFVAGFSLSWARGLQCNVGPPIPLLYRFGNGNAFRCCVAKKCPAVSG</sequence>
<name>A0A6S6XR21_9PROT</name>
<organism evidence="1 2">
    <name type="scientific">Denitratisoma oestradiolicum</name>
    <dbReference type="NCBI Taxonomy" id="311182"/>
    <lineage>
        <taxon>Bacteria</taxon>
        <taxon>Pseudomonadati</taxon>
        <taxon>Pseudomonadota</taxon>
        <taxon>Betaproteobacteria</taxon>
        <taxon>Nitrosomonadales</taxon>
        <taxon>Sterolibacteriaceae</taxon>
        <taxon>Denitratisoma</taxon>
    </lineage>
</organism>
<evidence type="ECO:0000313" key="2">
    <source>
        <dbReference type="Proteomes" id="UP000515733"/>
    </source>
</evidence>
<dbReference type="KEGG" id="doe:DENOEST_1216"/>
<dbReference type="Proteomes" id="UP000515733">
    <property type="component" value="Chromosome"/>
</dbReference>
<gene>
    <name evidence="1" type="ORF">DENOEST_1216</name>
</gene>
<proteinExistence type="predicted"/>